<name>A0A918Z4K4_9ACTN</name>
<dbReference type="AlphaFoldDB" id="A0A918Z4K4"/>
<feature type="compositionally biased region" description="Polar residues" evidence="1">
    <location>
        <begin position="1"/>
        <end position="18"/>
    </location>
</feature>
<dbReference type="EMBL" id="BNBT01000002">
    <property type="protein sequence ID" value="GHE35760.1"/>
    <property type="molecule type" value="Genomic_DNA"/>
</dbReference>
<gene>
    <name evidence="2" type="ORF">GCM10018785_01780</name>
</gene>
<evidence type="ECO:0000313" key="3">
    <source>
        <dbReference type="Proteomes" id="UP000608024"/>
    </source>
</evidence>
<protein>
    <submittedName>
        <fullName evidence="2">Uncharacterized protein</fullName>
    </submittedName>
</protein>
<organism evidence="2 3">
    <name type="scientific">Streptomyces longispororuber</name>
    <dbReference type="NCBI Taxonomy" id="68230"/>
    <lineage>
        <taxon>Bacteria</taxon>
        <taxon>Bacillati</taxon>
        <taxon>Actinomycetota</taxon>
        <taxon>Actinomycetes</taxon>
        <taxon>Kitasatosporales</taxon>
        <taxon>Streptomycetaceae</taxon>
        <taxon>Streptomyces</taxon>
    </lineage>
</organism>
<reference evidence="2" key="2">
    <citation type="submission" date="2020-09" db="EMBL/GenBank/DDBJ databases">
        <authorList>
            <person name="Sun Q."/>
            <person name="Ohkuma M."/>
        </authorList>
    </citation>
    <scope>NUCLEOTIDE SEQUENCE</scope>
    <source>
        <strain evidence="2">JCM 4784</strain>
    </source>
</reference>
<feature type="region of interest" description="Disordered" evidence="1">
    <location>
        <begin position="1"/>
        <end position="20"/>
    </location>
</feature>
<evidence type="ECO:0000256" key="1">
    <source>
        <dbReference type="SAM" id="MobiDB-lite"/>
    </source>
</evidence>
<reference evidence="2" key="1">
    <citation type="journal article" date="2014" name="Int. J. Syst. Evol. Microbiol.">
        <title>Complete genome sequence of Corynebacterium casei LMG S-19264T (=DSM 44701T), isolated from a smear-ripened cheese.</title>
        <authorList>
            <consortium name="US DOE Joint Genome Institute (JGI-PGF)"/>
            <person name="Walter F."/>
            <person name="Albersmeier A."/>
            <person name="Kalinowski J."/>
            <person name="Ruckert C."/>
        </authorList>
    </citation>
    <scope>NUCLEOTIDE SEQUENCE</scope>
    <source>
        <strain evidence="2">JCM 4784</strain>
    </source>
</reference>
<accession>A0A918Z4K4</accession>
<comment type="caution">
    <text evidence="2">The sequence shown here is derived from an EMBL/GenBank/DDBJ whole genome shotgun (WGS) entry which is preliminary data.</text>
</comment>
<proteinExistence type="predicted"/>
<evidence type="ECO:0000313" key="2">
    <source>
        <dbReference type="EMBL" id="GHE35760.1"/>
    </source>
</evidence>
<keyword evidence="3" id="KW-1185">Reference proteome</keyword>
<dbReference type="Proteomes" id="UP000608024">
    <property type="component" value="Unassembled WGS sequence"/>
</dbReference>
<sequence>MRLTQQGAPTADSPNTEPVLTCRPGAPAPWAAPGAGFGVSSSWCMCNLSWKSRPLTGQAGSRALRQCFRPSVPHPDAYATVGSVGPP</sequence>